<evidence type="ECO:0000313" key="1">
    <source>
        <dbReference type="EMBL" id="MBC1615373.1"/>
    </source>
</evidence>
<dbReference type="AlphaFoldDB" id="A0A842AC20"/>
<reference evidence="1 2" key="1">
    <citation type="submission" date="2020-03" db="EMBL/GenBank/DDBJ databases">
        <title>Soil Listeria distribution.</title>
        <authorList>
            <person name="Liao J."/>
            <person name="Wiedmann M."/>
        </authorList>
    </citation>
    <scope>NUCLEOTIDE SEQUENCE [LARGE SCALE GENOMIC DNA]</scope>
    <source>
        <strain evidence="1 2">FSL L7-1299</strain>
    </source>
</reference>
<dbReference type="RefSeq" id="WP_185434266.1">
    <property type="nucleotide sequence ID" value="NZ_JAARSH010000002.1"/>
</dbReference>
<evidence type="ECO:0000313" key="2">
    <source>
        <dbReference type="Proteomes" id="UP000574104"/>
    </source>
</evidence>
<comment type="caution">
    <text evidence="1">The sequence shown here is derived from an EMBL/GenBank/DDBJ whole genome shotgun (WGS) entry which is preliminary data.</text>
</comment>
<dbReference type="SUPFAM" id="SSF52833">
    <property type="entry name" value="Thioredoxin-like"/>
    <property type="match status" value="1"/>
</dbReference>
<dbReference type="EMBL" id="JAARSH010000002">
    <property type="protein sequence ID" value="MBC1615373.1"/>
    <property type="molecule type" value="Genomic_DNA"/>
</dbReference>
<organism evidence="1 2">
    <name type="scientific">Listeria booriae</name>
    <dbReference type="NCBI Taxonomy" id="1552123"/>
    <lineage>
        <taxon>Bacteria</taxon>
        <taxon>Bacillati</taxon>
        <taxon>Bacillota</taxon>
        <taxon>Bacilli</taxon>
        <taxon>Bacillales</taxon>
        <taxon>Listeriaceae</taxon>
        <taxon>Listeria</taxon>
    </lineage>
</organism>
<proteinExistence type="predicted"/>
<dbReference type="Proteomes" id="UP000574104">
    <property type="component" value="Unassembled WGS sequence"/>
</dbReference>
<dbReference type="InterPro" id="IPR036249">
    <property type="entry name" value="Thioredoxin-like_sf"/>
</dbReference>
<sequence length="96" mass="10631">MSQYILTLFSKGGCPPCIETQLSLQQVTLPARMALEKRKLELDGEEVFRKSGVQSTPTLILYRQNDGGQISEQRRLVGAQSVEAIEAFVQIEGAAY</sequence>
<accession>A0A842AC20</accession>
<protein>
    <submittedName>
        <fullName evidence="1">Thioredoxin family protein</fullName>
    </submittedName>
</protein>
<dbReference type="Gene3D" id="3.40.30.10">
    <property type="entry name" value="Glutaredoxin"/>
    <property type="match status" value="1"/>
</dbReference>
<name>A0A842AC20_9LIST</name>
<gene>
    <name evidence="1" type="ORF">HB904_04190</name>
</gene>
<dbReference type="CDD" id="cd02947">
    <property type="entry name" value="TRX_family"/>
    <property type="match status" value="1"/>
</dbReference>